<dbReference type="SFLD" id="SFLDS00029">
    <property type="entry name" value="Radical_SAM"/>
    <property type="match status" value="1"/>
</dbReference>
<dbReference type="InterPro" id="IPR023867">
    <property type="entry name" value="Sulphatase_maturase_rSAM"/>
</dbReference>
<dbReference type="AlphaFoldDB" id="A0AA95KH53"/>
<protein>
    <submittedName>
        <fullName evidence="7">SPASM domain-containing protein</fullName>
    </submittedName>
</protein>
<gene>
    <name evidence="7" type="ORF">QJT80_07055</name>
</gene>
<reference evidence="7" key="1">
    <citation type="journal article" date="2023" name="Int. J. Mol. Sci.">
        <title>Metagenomics Revealed a New Genus 'Candidatus Thiocaldithrix dubininis' gen. nov., sp. nov. and a New Species 'Candidatus Thiothrix putei' sp. nov. in the Family Thiotrichaceae, Some Members of Which Have Traits of Both Na+- and H+-Motive Energetics.</title>
        <authorList>
            <person name="Ravin N.V."/>
            <person name="Muntyan M.S."/>
            <person name="Smolyakov D.D."/>
            <person name="Rudenko T.S."/>
            <person name="Beletsky A.V."/>
            <person name="Mardanov A.V."/>
            <person name="Grabovich M.Y."/>
        </authorList>
    </citation>
    <scope>NUCLEOTIDE SEQUENCE</scope>
    <source>
        <strain evidence="7">GKL-01</strain>
    </source>
</reference>
<accession>A0AA95KH53</accession>
<dbReference type="PANTHER" id="PTHR43273:SF3">
    <property type="entry name" value="ANAEROBIC SULFATASE-MATURATING ENZYME HOMOLOG ASLB-RELATED"/>
    <property type="match status" value="1"/>
</dbReference>
<dbReference type="GO" id="GO:0046872">
    <property type="term" value="F:metal ion binding"/>
    <property type="evidence" value="ECO:0007669"/>
    <property type="project" value="UniProtKB-KW"/>
</dbReference>
<keyword evidence="5" id="KW-0411">Iron-sulfur</keyword>
<name>A0AA95KH53_9GAMM</name>
<evidence type="ECO:0000256" key="3">
    <source>
        <dbReference type="ARBA" id="ARBA00022723"/>
    </source>
</evidence>
<evidence type="ECO:0000256" key="1">
    <source>
        <dbReference type="ARBA" id="ARBA00001966"/>
    </source>
</evidence>
<proteinExistence type="inferred from homology"/>
<dbReference type="Gene3D" id="3.20.20.70">
    <property type="entry name" value="Aldolase class I"/>
    <property type="match status" value="1"/>
</dbReference>
<sequence length="599" mass="69654">MQPHPFKKLIHLLYVPTIFCNMGCEYCYLGDLTENRTDNTQSIDTLKFSLEKLLNAGYLPFNLSFHGGEVTTLPSQTLRQLLMIAQQHYQTYGDVIKQQGFKLNPVHIKTNLLNFPKHYALLDEFAVSISASIDLPLNLHARYRVDKKGQSTLSRMQTNLRLLAQYPHRKKISCVVTKAHLSQIEQFIADIWYLHREIGLDMNRFNIMFSFDSQQNAQKYQNRDNSLVMLSGTEQVAFYQALQQAFKGTELETGFKHEWFCEFTPDYCCSAVNCGDKFFLLQYDGSVYSCPRGQSSEDYYYGNVFQQPIEEIVNNGWQVIERNENKTTVADDCITCEYIQYCHSGCTFVRTETSTSKSYTCDLQKILYQADPARYPPLNKAQIPTYTKTILFHNHLHKIVDKTPQRQRFITPELAVPENSLQALIAKDELLQAIYVKPLFYIEVDQVRYDLCSPILSNEHSIAFLNQHSQVILGIQQDSFALATDETVNNYVLLMLLRNTTVTYGDEARYKQEHIMDYALYSPSLITQASEQQGYYRYDISPILRLHSPLFLAKVKNNLFISTKALREYHYTKQRKNAFYHIQAINLPFPNFEFFWQEV</sequence>
<dbReference type="InterPro" id="IPR013785">
    <property type="entry name" value="Aldolase_TIM"/>
</dbReference>
<evidence type="ECO:0000313" key="7">
    <source>
        <dbReference type="EMBL" id="WGZ92236.1"/>
    </source>
</evidence>
<evidence type="ECO:0000256" key="2">
    <source>
        <dbReference type="ARBA" id="ARBA00022691"/>
    </source>
</evidence>
<dbReference type="NCBIfam" id="TIGR04085">
    <property type="entry name" value="rSAM_more_4Fe4S"/>
    <property type="match status" value="1"/>
</dbReference>
<dbReference type="InterPro" id="IPR058240">
    <property type="entry name" value="rSAM_sf"/>
</dbReference>
<keyword evidence="3" id="KW-0479">Metal-binding</keyword>
<dbReference type="Proteomes" id="UP001300672">
    <property type="component" value="Chromosome"/>
</dbReference>
<dbReference type="KEGG" id="tdu:QJT80_07055"/>
<evidence type="ECO:0000256" key="5">
    <source>
        <dbReference type="ARBA" id="ARBA00023014"/>
    </source>
</evidence>
<dbReference type="GO" id="GO:0016491">
    <property type="term" value="F:oxidoreductase activity"/>
    <property type="evidence" value="ECO:0007669"/>
    <property type="project" value="InterPro"/>
</dbReference>
<comment type="similarity">
    <text evidence="6">Belongs to the radical SAM superfamily. Anaerobic sulfatase-maturating enzyme family.</text>
</comment>
<dbReference type="PANTHER" id="PTHR43273">
    <property type="entry name" value="ANAEROBIC SULFATASE-MATURATING ENZYME HOMOLOG ASLB-RELATED"/>
    <property type="match status" value="1"/>
</dbReference>
<dbReference type="InterPro" id="IPR023885">
    <property type="entry name" value="4Fe4S-binding_SPASM_dom"/>
</dbReference>
<organism evidence="7">
    <name type="scientific">Candidatus Thiocaldithrix dubininis</name>
    <dbReference type="NCBI Taxonomy" id="3080823"/>
    <lineage>
        <taxon>Bacteria</taxon>
        <taxon>Pseudomonadati</taxon>
        <taxon>Pseudomonadota</taxon>
        <taxon>Gammaproteobacteria</taxon>
        <taxon>Thiotrichales</taxon>
        <taxon>Thiotrichaceae</taxon>
        <taxon>Candidatus Thiocaldithrix</taxon>
    </lineage>
</organism>
<evidence type="ECO:0000256" key="4">
    <source>
        <dbReference type="ARBA" id="ARBA00023004"/>
    </source>
</evidence>
<dbReference type="SUPFAM" id="SSF102114">
    <property type="entry name" value="Radical SAM enzymes"/>
    <property type="match status" value="1"/>
</dbReference>
<comment type="cofactor">
    <cofactor evidence="1">
        <name>[4Fe-4S] cluster</name>
        <dbReference type="ChEBI" id="CHEBI:49883"/>
    </cofactor>
</comment>
<dbReference type="InterPro" id="IPR007197">
    <property type="entry name" value="rSAM"/>
</dbReference>
<dbReference type="EMBL" id="CP124755">
    <property type="protein sequence ID" value="WGZ92236.1"/>
    <property type="molecule type" value="Genomic_DNA"/>
</dbReference>
<keyword evidence="4" id="KW-0408">Iron</keyword>
<dbReference type="GO" id="GO:0051536">
    <property type="term" value="F:iron-sulfur cluster binding"/>
    <property type="evidence" value="ECO:0007669"/>
    <property type="project" value="UniProtKB-KW"/>
</dbReference>
<evidence type="ECO:0000256" key="6">
    <source>
        <dbReference type="ARBA" id="ARBA00023601"/>
    </source>
</evidence>
<dbReference type="SFLD" id="SFLDG01067">
    <property type="entry name" value="SPASM/twitch_domain_containing"/>
    <property type="match status" value="1"/>
</dbReference>
<dbReference type="CDD" id="cd01335">
    <property type="entry name" value="Radical_SAM"/>
    <property type="match status" value="1"/>
</dbReference>
<keyword evidence="2" id="KW-0949">S-adenosyl-L-methionine</keyword>
<reference evidence="7" key="2">
    <citation type="submission" date="2023-04" db="EMBL/GenBank/DDBJ databases">
        <authorList>
            <person name="Beletskiy A.V."/>
            <person name="Mardanov A.V."/>
            <person name="Ravin N.V."/>
        </authorList>
    </citation>
    <scope>NUCLEOTIDE SEQUENCE</scope>
    <source>
        <strain evidence="7">GKL-01</strain>
    </source>
</reference>